<dbReference type="GO" id="GO:0016787">
    <property type="term" value="F:hydrolase activity"/>
    <property type="evidence" value="ECO:0007669"/>
    <property type="project" value="UniProtKB-KW"/>
</dbReference>
<keyword evidence="4" id="KW-1185">Reference proteome</keyword>
<keyword evidence="1 3" id="KW-0378">Hydrolase</keyword>
<dbReference type="InterPro" id="IPR050300">
    <property type="entry name" value="GDXG_lipolytic_enzyme"/>
</dbReference>
<protein>
    <submittedName>
        <fullName evidence="3">Alpha/beta hydrolase</fullName>
    </submittedName>
</protein>
<evidence type="ECO:0000259" key="2">
    <source>
        <dbReference type="Pfam" id="PF20434"/>
    </source>
</evidence>
<comment type="caution">
    <text evidence="3">The sequence shown here is derived from an EMBL/GenBank/DDBJ whole genome shotgun (WGS) entry which is preliminary data.</text>
</comment>
<gene>
    <name evidence="3" type="ORF">C4F51_11440</name>
</gene>
<evidence type="ECO:0000313" key="4">
    <source>
        <dbReference type="Proteomes" id="UP000652567"/>
    </source>
</evidence>
<dbReference type="Gene3D" id="3.40.50.1820">
    <property type="entry name" value="alpha/beta hydrolase"/>
    <property type="match status" value="1"/>
</dbReference>
<evidence type="ECO:0000313" key="3">
    <source>
        <dbReference type="EMBL" id="MBE8717797.1"/>
    </source>
</evidence>
<dbReference type="InterPro" id="IPR049492">
    <property type="entry name" value="BD-FAE-like_dom"/>
</dbReference>
<evidence type="ECO:0000256" key="1">
    <source>
        <dbReference type="ARBA" id="ARBA00022801"/>
    </source>
</evidence>
<dbReference type="EMBL" id="PRDL01000001">
    <property type="protein sequence ID" value="MBE8717797.1"/>
    <property type="molecule type" value="Genomic_DNA"/>
</dbReference>
<reference evidence="3" key="1">
    <citation type="submission" date="2018-07" db="EMBL/GenBank/DDBJ databases">
        <title>Genome assembly of strain Ka43.</title>
        <authorList>
            <person name="Kukolya J."/>
            <person name="Nagy I."/>
            <person name="Horvath B."/>
            <person name="Toth A."/>
        </authorList>
    </citation>
    <scope>NUCLEOTIDE SEQUENCE</scope>
    <source>
        <strain evidence="3">KB43</strain>
    </source>
</reference>
<feature type="domain" description="BD-FAE-like" evidence="2">
    <location>
        <begin position="31"/>
        <end position="241"/>
    </location>
</feature>
<dbReference type="InterPro" id="IPR029058">
    <property type="entry name" value="AB_hydrolase_fold"/>
</dbReference>
<proteinExistence type="predicted"/>
<accession>A0A928V6Y6</accession>
<dbReference type="Pfam" id="PF20434">
    <property type="entry name" value="BD-FAE"/>
    <property type="match status" value="1"/>
</dbReference>
<name>A0A928V6Y6_9GAMM</name>
<dbReference type="Proteomes" id="UP000652567">
    <property type="component" value="Unassembled WGS sequence"/>
</dbReference>
<organism evidence="3 4">
    <name type="scientific">Cellvibrio polysaccharolyticus</name>
    <dbReference type="NCBI Taxonomy" id="2082724"/>
    <lineage>
        <taxon>Bacteria</taxon>
        <taxon>Pseudomonadati</taxon>
        <taxon>Pseudomonadota</taxon>
        <taxon>Gammaproteobacteria</taxon>
        <taxon>Cellvibrionales</taxon>
        <taxon>Cellvibrionaceae</taxon>
        <taxon>Cellvibrio</taxon>
    </lineage>
</organism>
<sequence>MLLLAVNAQAHNFSAHTNIQWADPDGHPLTLDIYVPDTGKSSYPVLVIYHGGGWLINNNSIMNEMSKYIASHGDYVVANMNYRLLGDNNNSVTANQIVEDVFGGLLWVKEHIATYKGDPERVAVTGDSAGGHLTSMILVAGRNLNSKGFDAEKPGFNPVYLPKGESAESVASRDGLKVQAAVISYGAFDLYQAAKNGFETESNVFWMMSEARPRGIFGPDKNTDNAEAWYKAVSPIYNIPDAKQYKLPPQFHHVAENDKVTTPESIKKYVDLLEKAGQEVTYTLYPGRNHAFLDNGCNEFLQVCFDRDAPVALDDILTFLNGIFYPAAQ</sequence>
<dbReference type="AlphaFoldDB" id="A0A928V6Y6"/>
<dbReference type="SUPFAM" id="SSF53474">
    <property type="entry name" value="alpha/beta-Hydrolases"/>
    <property type="match status" value="1"/>
</dbReference>
<dbReference type="PANTHER" id="PTHR48081">
    <property type="entry name" value="AB HYDROLASE SUPERFAMILY PROTEIN C4A8.06C"/>
    <property type="match status" value="1"/>
</dbReference>